<organism evidence="4 5">
    <name type="scientific">Streptantibioticus parmotrematis</name>
    <dbReference type="NCBI Taxonomy" id="2873249"/>
    <lineage>
        <taxon>Bacteria</taxon>
        <taxon>Bacillati</taxon>
        <taxon>Actinomycetota</taxon>
        <taxon>Actinomycetes</taxon>
        <taxon>Kitasatosporales</taxon>
        <taxon>Streptomycetaceae</taxon>
        <taxon>Streptantibioticus</taxon>
    </lineage>
</organism>
<comment type="similarity">
    <text evidence="1">Belongs to the acyl-CoA oxidase family.</text>
</comment>
<dbReference type="SUPFAM" id="SSF56645">
    <property type="entry name" value="Acyl-CoA dehydrogenase NM domain-like"/>
    <property type="match status" value="1"/>
</dbReference>
<dbReference type="InterPro" id="IPR036250">
    <property type="entry name" value="AcylCo_DH-like_C"/>
</dbReference>
<dbReference type="Gene3D" id="1.20.140.10">
    <property type="entry name" value="Butyryl-CoA Dehydrogenase, subunit A, domain 3"/>
    <property type="match status" value="2"/>
</dbReference>
<evidence type="ECO:0000259" key="3">
    <source>
        <dbReference type="Pfam" id="PF01756"/>
    </source>
</evidence>
<keyword evidence="2" id="KW-0560">Oxidoreductase</keyword>
<sequence>MTTTHYDEFVEMFTDPILVPPNAVGDPSYLASPYLGLRHLQARLNDDQPLLADHGRLRTLLELSAVVDPRLFHAMFLHHCMTIGPALDQGADESDLAELSSGRWIGTPLMTELGHGNSSNAVRTEAHFDPEAREFILHTPTHEAAKHPASVGLEGVARVGVVSARLRVGGADRGTALFLVPLRDDAGPRPGVLIDPYPHTSLLPMDYAAVRFEHVRVPYRRWLNDGAFITKDGSFHDPLDGPTARTQRSLGMSRFAWGAVTAGLAAVARASVALALPYVQRRTTFDRLGGALPSIRLLGQQRLLFGAAADALAATVVARRATRNCWHIPPGGGCGTRPSATAMRASALAKVTADVLADATVSRCRSACGAAGFFSVGRLIDYQALTLAFQSAGGDNRMILLDSAWAMADSQDYLPPADERVRDGWIRMFRTRERLLHTELITSLRTAEAEHRPTFESWNDRAGLASRFAEAHAVRTTTEALYEEWHAPVAPYTVRPLLEGLYQLFCLQQVSPHSGWYLARGILAADEVLSLPERIDGICRALAPRADDLVGLLGTPGPLLRGWLT</sequence>
<dbReference type="InterPro" id="IPR002655">
    <property type="entry name" value="Acyl-CoA_oxidase_C"/>
</dbReference>
<evidence type="ECO:0000256" key="1">
    <source>
        <dbReference type="ARBA" id="ARBA00006288"/>
    </source>
</evidence>
<dbReference type="RefSeq" id="WP_222979763.1">
    <property type="nucleotide sequence ID" value="NZ_JAINVZ010000013.1"/>
</dbReference>
<dbReference type="InterPro" id="IPR009100">
    <property type="entry name" value="AcylCoA_DH/oxidase_NM_dom_sf"/>
</dbReference>
<feature type="domain" description="Acyl-CoA oxidase C-terminal" evidence="3">
    <location>
        <begin position="426"/>
        <end position="546"/>
    </location>
</feature>
<name>A0ABS7QUY1_9ACTN</name>
<accession>A0ABS7QUY1</accession>
<evidence type="ECO:0000313" key="5">
    <source>
        <dbReference type="Proteomes" id="UP001198565"/>
    </source>
</evidence>
<dbReference type="InterPro" id="IPR046373">
    <property type="entry name" value="Acyl-CoA_Oxase/DH_mid-dom_sf"/>
</dbReference>
<gene>
    <name evidence="4" type="ORF">K7472_19395</name>
</gene>
<keyword evidence="5" id="KW-1185">Reference proteome</keyword>
<dbReference type="SUPFAM" id="SSF47203">
    <property type="entry name" value="Acyl-CoA dehydrogenase C-terminal domain-like"/>
    <property type="match status" value="2"/>
</dbReference>
<evidence type="ECO:0000256" key="2">
    <source>
        <dbReference type="ARBA" id="ARBA00023002"/>
    </source>
</evidence>
<dbReference type="InterPro" id="IPR012258">
    <property type="entry name" value="Acyl-CoA_oxidase"/>
</dbReference>
<dbReference type="PANTHER" id="PTHR10909">
    <property type="entry name" value="ELECTRON TRANSPORT OXIDOREDUCTASE"/>
    <property type="match status" value="1"/>
</dbReference>
<proteinExistence type="inferred from homology"/>
<dbReference type="EMBL" id="JAINVZ010000013">
    <property type="protein sequence ID" value="MBY8887000.1"/>
    <property type="molecule type" value="Genomic_DNA"/>
</dbReference>
<dbReference type="Pfam" id="PF01756">
    <property type="entry name" value="ACOX"/>
    <property type="match status" value="1"/>
</dbReference>
<evidence type="ECO:0000313" key="4">
    <source>
        <dbReference type="EMBL" id="MBY8887000.1"/>
    </source>
</evidence>
<comment type="caution">
    <text evidence="4">The sequence shown here is derived from an EMBL/GenBank/DDBJ whole genome shotgun (WGS) entry which is preliminary data.</text>
</comment>
<dbReference type="Proteomes" id="UP001198565">
    <property type="component" value="Unassembled WGS sequence"/>
</dbReference>
<dbReference type="Gene3D" id="2.40.110.10">
    <property type="entry name" value="Butyryl-CoA Dehydrogenase, subunit A, domain 2"/>
    <property type="match status" value="1"/>
</dbReference>
<reference evidence="4 5" key="1">
    <citation type="submission" date="2021-08" db="EMBL/GenBank/DDBJ databases">
        <title>Streptomyces sp. PTM05 isolated from lichen.</title>
        <authorList>
            <person name="Somphong A."/>
            <person name="Phongsopitanun W."/>
            <person name="Tanasupawat S."/>
        </authorList>
    </citation>
    <scope>NUCLEOTIDE SEQUENCE [LARGE SCALE GENOMIC DNA]</scope>
    <source>
        <strain evidence="4 5">Ptm05</strain>
    </source>
</reference>
<protein>
    <recommendedName>
        <fullName evidence="3">Acyl-CoA oxidase C-terminal domain-containing protein</fullName>
    </recommendedName>
</protein>